<dbReference type="NCBIfam" id="NF041874">
    <property type="entry name" value="EPS_EpsC"/>
    <property type="match status" value="1"/>
</dbReference>
<dbReference type="PANTHER" id="PTHR42811">
    <property type="entry name" value="SERINE ACETYLTRANSFERASE"/>
    <property type="match status" value="1"/>
</dbReference>
<keyword evidence="5" id="KW-1185">Reference proteome</keyword>
<dbReference type="CDD" id="cd03354">
    <property type="entry name" value="LbH_SAT"/>
    <property type="match status" value="1"/>
</dbReference>
<keyword evidence="3" id="KW-0012">Acyltransferase</keyword>
<dbReference type="EMBL" id="AP025292">
    <property type="protein sequence ID" value="BDC97832.1"/>
    <property type="molecule type" value="Genomic_DNA"/>
</dbReference>
<accession>A0ABM7VA94</accession>
<sequence>MTMDKEFINKLFAYHQSTPPMPYRSSVCDLLEKVREFLFPQLSESCIVSPAQLEAQYQVLYAKMLNILVGMRKELRDDPEKLTHQIFEKFPQIHACLKKDAEAICEGDPAASGVDQVIRTYPGFKAIFSHRFAHELYLLDIPLLPRIISENAHSHTGIDIHPGAKIGAYFCIDHGTGIVIGETTEIGDHVKLYQGVTLGALSVDKSMAETKRHPTLHDHVVVYAGATILGGHTIIGENSTIGGNVWLTSSVQKDSVVYHRPQIIMKNKNEASSESA</sequence>
<dbReference type="InterPro" id="IPR042122">
    <property type="entry name" value="Ser_AcTrfase_N_sf"/>
</dbReference>
<dbReference type="Gene3D" id="1.10.3130.10">
    <property type="entry name" value="serine acetyltransferase, domain 1"/>
    <property type="match status" value="1"/>
</dbReference>
<evidence type="ECO:0000313" key="4">
    <source>
        <dbReference type="EMBL" id="BDC97832.1"/>
    </source>
</evidence>
<keyword evidence="2" id="KW-0808">Transferase</keyword>
<evidence type="ECO:0000256" key="2">
    <source>
        <dbReference type="ARBA" id="ARBA00022679"/>
    </source>
</evidence>
<organism evidence="4 5">
    <name type="scientific">Persicobacter psychrovividus</name>
    <dbReference type="NCBI Taxonomy" id="387638"/>
    <lineage>
        <taxon>Bacteria</taxon>
        <taxon>Pseudomonadati</taxon>
        <taxon>Bacteroidota</taxon>
        <taxon>Cytophagia</taxon>
        <taxon>Cytophagales</taxon>
        <taxon>Persicobacteraceae</taxon>
        <taxon>Persicobacter</taxon>
    </lineage>
</organism>
<dbReference type="SUPFAM" id="SSF51161">
    <property type="entry name" value="Trimeric LpxA-like enzymes"/>
    <property type="match status" value="1"/>
</dbReference>
<evidence type="ECO:0000256" key="3">
    <source>
        <dbReference type="ARBA" id="ARBA00023315"/>
    </source>
</evidence>
<reference evidence="4 5" key="1">
    <citation type="submission" date="2021-12" db="EMBL/GenBank/DDBJ databases">
        <title>Genome sequencing of bacteria with rrn-lacking chromosome and rrn-plasmid.</title>
        <authorList>
            <person name="Anda M."/>
            <person name="Iwasaki W."/>
        </authorList>
    </citation>
    <scope>NUCLEOTIDE SEQUENCE [LARGE SCALE GENOMIC DNA]</scope>
    <source>
        <strain evidence="4 5">NBRC 101262</strain>
    </source>
</reference>
<evidence type="ECO:0000256" key="1">
    <source>
        <dbReference type="ARBA" id="ARBA00022605"/>
    </source>
</evidence>
<dbReference type="InterPro" id="IPR011004">
    <property type="entry name" value="Trimer_LpxA-like_sf"/>
</dbReference>
<dbReference type="Proteomes" id="UP001354989">
    <property type="component" value="Chromosome"/>
</dbReference>
<evidence type="ECO:0000313" key="5">
    <source>
        <dbReference type="Proteomes" id="UP001354989"/>
    </source>
</evidence>
<keyword evidence="1" id="KW-0028">Amino-acid biosynthesis</keyword>
<dbReference type="InterPro" id="IPR053376">
    <property type="entry name" value="Serine_acetyltransferase"/>
</dbReference>
<proteinExistence type="predicted"/>
<protein>
    <submittedName>
        <fullName evidence="4">Serine acetyltransferase</fullName>
    </submittedName>
</protein>
<dbReference type="InterPro" id="IPR045304">
    <property type="entry name" value="LbH_SAT"/>
</dbReference>
<dbReference type="Gene3D" id="2.160.10.10">
    <property type="entry name" value="Hexapeptide repeat proteins"/>
    <property type="match status" value="1"/>
</dbReference>
<name>A0ABM7VA94_9BACT</name>
<gene>
    <name evidence="4" type="ORF">PEPS_01130</name>
</gene>